<dbReference type="EMBL" id="MKIP01000031">
    <property type="protein sequence ID" value="OLP61692.1"/>
    <property type="molecule type" value="Genomic_DNA"/>
</dbReference>
<evidence type="ECO:0000313" key="1">
    <source>
        <dbReference type="EMBL" id="OLP61692.1"/>
    </source>
</evidence>
<dbReference type="RefSeq" id="WP_075626355.1">
    <property type="nucleotide sequence ID" value="NZ_FOAM01000005.1"/>
</dbReference>
<reference evidence="1 2" key="1">
    <citation type="submission" date="2016-09" db="EMBL/GenBank/DDBJ databases">
        <title>Rhizobium sp. nov., a novel species isolated from the rice rhizosphere.</title>
        <authorList>
            <person name="Zhao J."/>
            <person name="Zhang X."/>
        </authorList>
    </citation>
    <scope>NUCLEOTIDE SEQUENCE [LARGE SCALE GENOMIC DNA]</scope>
    <source>
        <strain evidence="1 2">1.7048</strain>
    </source>
</reference>
<keyword evidence="2" id="KW-1185">Reference proteome</keyword>
<dbReference type="Proteomes" id="UP000186364">
    <property type="component" value="Unassembled WGS sequence"/>
</dbReference>
<accession>A0A1Q9B121</accession>
<organism evidence="1 2">
    <name type="scientific">Xaviernesmea oryzae</name>
    <dbReference type="NCBI Taxonomy" id="464029"/>
    <lineage>
        <taxon>Bacteria</taxon>
        <taxon>Pseudomonadati</taxon>
        <taxon>Pseudomonadota</taxon>
        <taxon>Alphaproteobacteria</taxon>
        <taxon>Hyphomicrobiales</taxon>
        <taxon>Rhizobiaceae</taxon>
        <taxon>Rhizobium/Agrobacterium group</taxon>
        <taxon>Xaviernesmea</taxon>
    </lineage>
</organism>
<name>A0A1Q9B121_9HYPH</name>
<comment type="caution">
    <text evidence="1">The sequence shown here is derived from an EMBL/GenBank/DDBJ whole genome shotgun (WGS) entry which is preliminary data.</text>
</comment>
<dbReference type="OrthoDB" id="7355898at2"/>
<dbReference type="AlphaFoldDB" id="A0A1Q9B121"/>
<sequence length="62" mass="7331">MTELYYYPSGEDWRVAMAMQLHDQMRRGVWNDDCEEIEGILLGYSPAENAWWRAHRHSLTSG</sequence>
<protein>
    <submittedName>
        <fullName evidence="1">Uncharacterized protein</fullName>
    </submittedName>
</protein>
<gene>
    <name evidence="1" type="ORF">BJF93_08820</name>
</gene>
<evidence type="ECO:0000313" key="2">
    <source>
        <dbReference type="Proteomes" id="UP000186364"/>
    </source>
</evidence>
<proteinExistence type="predicted"/>